<dbReference type="KEGG" id="ppel:H6H00_19770"/>
<accession>A0A7G7MCF4</accession>
<dbReference type="AlphaFoldDB" id="A0A7G7MCF4"/>
<evidence type="ECO:0000313" key="2">
    <source>
        <dbReference type="EMBL" id="QNG50465.1"/>
    </source>
</evidence>
<protein>
    <submittedName>
        <fullName evidence="2">Uncharacterized protein</fullName>
    </submittedName>
</protein>
<feature type="compositionally biased region" description="Low complexity" evidence="1">
    <location>
        <begin position="169"/>
        <end position="182"/>
    </location>
</feature>
<keyword evidence="3" id="KW-1185">Reference proteome</keyword>
<proteinExistence type="predicted"/>
<sequence>MKAIVALVGPQDVTVTAHRPGTDGAAVGVRVGGSLIYINDLDTVQAFHAAWRSGIEQGRTLPTRPDPDLVRPVWGVSEPVVMMSAADVPPSHARLERTPGRPACLWITLGRVVFGVHDQLALRSAAAAFRQADQLAATTFLPEPDLSVRYRAEATVQRLLNAPRRAGPDRATPVAAAAAPSPQRFLRMRSERAR</sequence>
<dbReference type="RefSeq" id="WP_185717227.1">
    <property type="nucleotide sequence ID" value="NZ_BAAAWI010000001.1"/>
</dbReference>
<evidence type="ECO:0000313" key="3">
    <source>
        <dbReference type="Proteomes" id="UP000515728"/>
    </source>
</evidence>
<reference evidence="2 3" key="1">
    <citation type="submission" date="2020-08" db="EMBL/GenBank/DDBJ databases">
        <authorList>
            <person name="Mo P."/>
        </authorList>
    </citation>
    <scope>NUCLEOTIDE SEQUENCE [LARGE SCALE GENOMIC DNA]</scope>
    <source>
        <strain evidence="2 3">CGMCC 4.1532</strain>
    </source>
</reference>
<feature type="region of interest" description="Disordered" evidence="1">
    <location>
        <begin position="164"/>
        <end position="194"/>
    </location>
</feature>
<organism evidence="2 3">
    <name type="scientific">Pseudonocardia petroleophila</name>
    <dbReference type="NCBI Taxonomy" id="37331"/>
    <lineage>
        <taxon>Bacteria</taxon>
        <taxon>Bacillati</taxon>
        <taxon>Actinomycetota</taxon>
        <taxon>Actinomycetes</taxon>
        <taxon>Pseudonocardiales</taxon>
        <taxon>Pseudonocardiaceae</taxon>
        <taxon>Pseudonocardia</taxon>
    </lineage>
</organism>
<name>A0A7G7MCF4_9PSEU</name>
<dbReference type="Proteomes" id="UP000515728">
    <property type="component" value="Chromosome"/>
</dbReference>
<dbReference type="EMBL" id="CP060131">
    <property type="protein sequence ID" value="QNG50465.1"/>
    <property type="molecule type" value="Genomic_DNA"/>
</dbReference>
<gene>
    <name evidence="2" type="ORF">H6H00_19770</name>
</gene>
<evidence type="ECO:0000256" key="1">
    <source>
        <dbReference type="SAM" id="MobiDB-lite"/>
    </source>
</evidence>